<keyword evidence="12 18" id="KW-0299">Galactose metabolism</keyword>
<dbReference type="CDD" id="cd00608">
    <property type="entry name" value="GalT"/>
    <property type="match status" value="1"/>
</dbReference>
<feature type="binding site" evidence="17">
    <location>
        <position position="332"/>
    </location>
    <ligand>
        <name>Fe cation</name>
        <dbReference type="ChEBI" id="CHEBI:24875"/>
    </ligand>
</feature>
<evidence type="ECO:0000313" key="22">
    <source>
        <dbReference type="Proteomes" id="UP000462212"/>
    </source>
</evidence>
<feature type="binding site" evidence="17">
    <location>
        <position position="334"/>
    </location>
    <ligand>
        <name>Fe cation</name>
        <dbReference type="ChEBI" id="CHEBI:24875"/>
    </ligand>
</feature>
<dbReference type="InterPro" id="IPR005849">
    <property type="entry name" value="GalP_Utransf_N"/>
</dbReference>
<evidence type="ECO:0000259" key="19">
    <source>
        <dbReference type="Pfam" id="PF01087"/>
    </source>
</evidence>
<dbReference type="GO" id="GO:0033499">
    <property type="term" value="P:galactose catabolic process via UDP-galactose, Leloir pathway"/>
    <property type="evidence" value="ECO:0007669"/>
    <property type="project" value="TreeGrafter"/>
</dbReference>
<evidence type="ECO:0000256" key="15">
    <source>
        <dbReference type="PIRSR" id="PIRSR000808-2"/>
    </source>
</evidence>
<dbReference type="PROSITE" id="PS00117">
    <property type="entry name" value="GAL_P_UDP_TRANSF_I"/>
    <property type="match status" value="1"/>
</dbReference>
<evidence type="ECO:0000256" key="1">
    <source>
        <dbReference type="ARBA" id="ARBA00001107"/>
    </source>
</evidence>
<keyword evidence="22" id="KW-1185">Reference proteome</keyword>
<evidence type="ECO:0000256" key="18">
    <source>
        <dbReference type="RuleBase" id="RU000506"/>
    </source>
</evidence>
<dbReference type="GO" id="GO:0008270">
    <property type="term" value="F:zinc ion binding"/>
    <property type="evidence" value="ECO:0007669"/>
    <property type="project" value="InterPro"/>
</dbReference>
<evidence type="ECO:0000256" key="17">
    <source>
        <dbReference type="PIRSR" id="PIRSR000808-4"/>
    </source>
</evidence>
<evidence type="ECO:0000259" key="20">
    <source>
        <dbReference type="Pfam" id="PF02744"/>
    </source>
</evidence>
<feature type="binding site" description="in other chain" evidence="15">
    <location>
        <position position="201"/>
    </location>
    <ligand>
        <name>UDP-alpha-D-glucose</name>
        <dbReference type="ChEBI" id="CHEBI:58885"/>
        <note>ligand shared between dimeric partners</note>
    </ligand>
</feature>
<evidence type="ECO:0000256" key="11">
    <source>
        <dbReference type="ARBA" id="ARBA00023004"/>
    </source>
</evidence>
<feature type="domain" description="Galactose-1-phosphate uridyl transferase N-terminal" evidence="19">
    <location>
        <begin position="8"/>
        <end position="209"/>
    </location>
</feature>
<dbReference type="PANTHER" id="PTHR11943">
    <property type="entry name" value="GALACTOSE-1-PHOSPHATE URIDYLYLTRANSFERASE"/>
    <property type="match status" value="1"/>
</dbReference>
<evidence type="ECO:0000256" key="12">
    <source>
        <dbReference type="ARBA" id="ARBA00023144"/>
    </source>
</evidence>
<dbReference type="EC" id="2.7.7.12" evidence="5 18"/>
<dbReference type="SUPFAM" id="SSF54197">
    <property type="entry name" value="HIT-like"/>
    <property type="match status" value="2"/>
</dbReference>
<comment type="caution">
    <text evidence="21">The sequence shown here is derived from an EMBL/GenBank/DDBJ whole genome shotgun (WGS) entry which is preliminary data.</text>
</comment>
<evidence type="ECO:0000256" key="9">
    <source>
        <dbReference type="ARBA" id="ARBA00022723"/>
    </source>
</evidence>
<organism evidence="21 22">
    <name type="scientific">Lachnellula subtilissima</name>
    <dbReference type="NCBI Taxonomy" id="602034"/>
    <lineage>
        <taxon>Eukaryota</taxon>
        <taxon>Fungi</taxon>
        <taxon>Dikarya</taxon>
        <taxon>Ascomycota</taxon>
        <taxon>Pezizomycotina</taxon>
        <taxon>Leotiomycetes</taxon>
        <taxon>Helotiales</taxon>
        <taxon>Lachnaceae</taxon>
        <taxon>Lachnellula</taxon>
    </lineage>
</organism>
<dbReference type="Gene3D" id="3.30.428.10">
    <property type="entry name" value="HIT-like"/>
    <property type="match status" value="2"/>
</dbReference>
<dbReference type="InterPro" id="IPR005850">
    <property type="entry name" value="GalP_Utransf_C"/>
</dbReference>
<dbReference type="PIRSF" id="PIRSF000808">
    <property type="entry name" value="GalT"/>
    <property type="match status" value="1"/>
</dbReference>
<dbReference type="Proteomes" id="UP000462212">
    <property type="component" value="Unassembled WGS sequence"/>
</dbReference>
<protein>
    <recommendedName>
        <fullName evidence="6 18">Galactose-1-phosphate uridylyltransferase</fullName>
        <ecNumber evidence="5 18">2.7.7.12</ecNumber>
    </recommendedName>
</protein>
<comment type="subunit">
    <text evidence="4">Homodimer.</text>
</comment>
<feature type="binding site" description="in other chain" evidence="15">
    <location>
        <begin position="192"/>
        <end position="194"/>
    </location>
    <ligand>
        <name>UDP-alpha-D-glucose</name>
        <dbReference type="ChEBI" id="CHEBI:58885"/>
        <note>ligand shared between dimeric partners</note>
    </ligand>
</feature>
<feature type="binding site" description="in other chain" evidence="15">
    <location>
        <begin position="77"/>
        <end position="78"/>
    </location>
    <ligand>
        <name>UDP-alpha-D-glucose</name>
        <dbReference type="ChEBI" id="CHEBI:58885"/>
        <note>ligand shared between dimeric partners</note>
    </ligand>
</feature>
<feature type="binding site" evidence="16">
    <location>
        <position position="122"/>
    </location>
    <ligand>
        <name>Zn(2+)</name>
        <dbReference type="ChEBI" id="CHEBI:29105"/>
    </ligand>
</feature>
<keyword evidence="7 18" id="KW-0808">Transferase</keyword>
<comment type="similarity">
    <text evidence="3 18">Belongs to the galactose-1-phosphate uridylyltransferase type 1 family.</text>
</comment>
<feature type="binding site" evidence="16">
    <location>
        <position position="197"/>
    </location>
    <ligand>
        <name>Zn(2+)</name>
        <dbReference type="ChEBI" id="CHEBI:29105"/>
    </ligand>
</feature>
<comment type="catalytic activity">
    <reaction evidence="1 18">
        <text>alpha-D-galactose 1-phosphate + UDP-alpha-D-glucose = alpha-D-glucose 1-phosphate + UDP-alpha-D-galactose</text>
        <dbReference type="Rhea" id="RHEA:13989"/>
        <dbReference type="ChEBI" id="CHEBI:58336"/>
        <dbReference type="ChEBI" id="CHEBI:58601"/>
        <dbReference type="ChEBI" id="CHEBI:58885"/>
        <dbReference type="ChEBI" id="CHEBI:66914"/>
        <dbReference type="EC" id="2.7.7.12"/>
    </reaction>
</comment>
<dbReference type="AlphaFoldDB" id="A0A8H8RZ50"/>
<dbReference type="InterPro" id="IPR019779">
    <property type="entry name" value="GalP_UDPtransf1_His-AS"/>
</dbReference>
<evidence type="ECO:0000256" key="2">
    <source>
        <dbReference type="ARBA" id="ARBA00004947"/>
    </source>
</evidence>
<keyword evidence="8 18" id="KW-0548">Nucleotidyltransferase</keyword>
<feature type="active site" description="Tele-UMP-histidine intermediate" evidence="14">
    <location>
        <position position="199"/>
    </location>
</feature>
<name>A0A8H8RZ50_9HELO</name>
<feature type="binding site" description="in other chain" evidence="15">
    <location>
        <position position="61"/>
    </location>
    <ligand>
        <name>UDP-alpha-D-glucose</name>
        <dbReference type="ChEBI" id="CHEBI:58885"/>
        <note>ligand shared between dimeric partners</note>
    </ligand>
</feature>
<evidence type="ECO:0000256" key="6">
    <source>
        <dbReference type="ARBA" id="ARBA00016340"/>
    </source>
</evidence>
<dbReference type="FunFam" id="3.30.428.10:FF:000001">
    <property type="entry name" value="Galactose-1-phosphate uridylyltransferase"/>
    <property type="match status" value="1"/>
</dbReference>
<feature type="binding site" evidence="15">
    <location>
        <begin position="352"/>
        <end position="353"/>
    </location>
    <ligand>
        <name>UDP-alpha-D-glucose</name>
        <dbReference type="ChEBI" id="CHEBI:58885"/>
        <note>ligand shared between dimeric partners</note>
    </ligand>
</feature>
<evidence type="ECO:0000256" key="7">
    <source>
        <dbReference type="ARBA" id="ARBA00022679"/>
    </source>
</evidence>
<feature type="binding site" description="in other chain" evidence="15">
    <location>
        <position position="359"/>
    </location>
    <ligand>
        <name>UDP-alpha-D-glucose</name>
        <dbReference type="ChEBI" id="CHEBI:58885"/>
        <note>ligand shared between dimeric partners</note>
    </ligand>
</feature>
<evidence type="ECO:0000256" key="3">
    <source>
        <dbReference type="ARBA" id="ARBA00010951"/>
    </source>
</evidence>
<dbReference type="Pfam" id="PF01087">
    <property type="entry name" value="GalP_UDP_transf"/>
    <property type="match status" value="1"/>
</dbReference>
<evidence type="ECO:0000256" key="14">
    <source>
        <dbReference type="PIRSR" id="PIRSR000808-1"/>
    </source>
</evidence>
<comment type="pathway">
    <text evidence="2 18">Carbohydrate metabolism; galactose metabolism.</text>
</comment>
<dbReference type="UniPathway" id="UPA00214"/>
<dbReference type="InterPro" id="IPR001937">
    <property type="entry name" value="GalP_UDPtransf1"/>
</dbReference>
<dbReference type="OrthoDB" id="418412at2759"/>
<evidence type="ECO:0000256" key="8">
    <source>
        <dbReference type="ARBA" id="ARBA00022695"/>
    </source>
</evidence>
<feature type="binding site" evidence="17">
    <location>
        <position position="215"/>
    </location>
    <ligand>
        <name>Fe cation</name>
        <dbReference type="ChEBI" id="CHEBI:24875"/>
    </ligand>
</feature>
<feature type="binding site" evidence="17">
    <location>
        <position position="315"/>
    </location>
    <ligand>
        <name>Fe cation</name>
        <dbReference type="ChEBI" id="CHEBI:24875"/>
    </ligand>
</feature>
<reference evidence="21 22" key="1">
    <citation type="submission" date="2018-05" db="EMBL/GenBank/DDBJ databases">
        <title>Genome sequencing and assembly of the regulated plant pathogen Lachnellula willkommii and related sister species for the development of diagnostic species identification markers.</title>
        <authorList>
            <person name="Giroux E."/>
            <person name="Bilodeau G."/>
        </authorList>
    </citation>
    <scope>NUCLEOTIDE SEQUENCE [LARGE SCALE GENOMIC DNA]</scope>
    <source>
        <strain evidence="21 22">CBS 197.66</strain>
    </source>
</reference>
<evidence type="ECO:0000256" key="5">
    <source>
        <dbReference type="ARBA" id="ARBA00012384"/>
    </source>
</evidence>
<keyword evidence="11 17" id="KW-0408">Iron</keyword>
<dbReference type="NCBIfam" id="TIGR00209">
    <property type="entry name" value="galT_1"/>
    <property type="match status" value="1"/>
</dbReference>
<dbReference type="InterPro" id="IPR036265">
    <property type="entry name" value="HIT-like_sf"/>
</dbReference>
<proteinExistence type="inferred from homology"/>
<feature type="binding site" description="in other chain" evidence="15">
    <location>
        <position position="186"/>
    </location>
    <ligand>
        <name>UDP-alpha-D-glucose</name>
        <dbReference type="ChEBI" id="CHEBI:58885"/>
        <note>ligand shared between dimeric partners</note>
    </ligand>
</feature>
<evidence type="ECO:0000256" key="10">
    <source>
        <dbReference type="ARBA" id="ARBA00022833"/>
    </source>
</evidence>
<dbReference type="EMBL" id="QGMJ01000030">
    <property type="protein sequence ID" value="TVY44766.1"/>
    <property type="molecule type" value="Genomic_DNA"/>
</dbReference>
<feature type="domain" description="Galactose-1-phosphate uridyl transferase C-terminal" evidence="20">
    <location>
        <begin position="216"/>
        <end position="373"/>
    </location>
</feature>
<keyword evidence="9 16" id="KW-0479">Metal-binding</keyword>
<sequence>MPEKILDDISHRRYNPLRGTWLLVSPHRTKRPWQGQQEDALKSTLPEYDPSCYLCPGNKRAQGDSNPKYTKTFVFVNDYSAVKEEQAEYKQEESPKGYLSSLLLRAEAVTGKCYVLTFSPNHNLTLADLTPSEILPVIQAWTQIYTTHLSPKSPLAAVAQPTKLAPTGLTITAPNAQYTWMQIFENKGAAMGCSNPHPHGQVWTTTGLPDEPAQELEQLKKYRKEHSGCHMLEDYAKLEQEKEERIVFQNSTFLVVCPWWATWPFEVMVLSKKHKRALVDLDDQEKLDFAEAIAEVTRRYDNLFETSFPYSSGIHQAPLEGSEEEIEASHFHMHFYPPLLRSATVRKFLVGYELMAEPQRDITPEQAAAKLRACGGTLYRKLL</sequence>
<keyword evidence="13 18" id="KW-0119">Carbohydrate metabolism</keyword>
<keyword evidence="10 16" id="KW-0862">Zinc</keyword>
<evidence type="ECO:0000256" key="13">
    <source>
        <dbReference type="ARBA" id="ARBA00023277"/>
    </source>
</evidence>
<comment type="cofactor">
    <cofactor evidence="16">
        <name>Zn(2+)</name>
        <dbReference type="ChEBI" id="CHEBI:29105"/>
    </cofactor>
    <text evidence="16">Binds 1 zinc ion per subunit.</text>
</comment>
<feature type="binding site" evidence="15">
    <location>
        <begin position="28"/>
        <end position="31"/>
    </location>
    <ligand>
        <name>UDP-alpha-D-glucose</name>
        <dbReference type="ChEBI" id="CHEBI:58885"/>
        <note>ligand shared between dimeric partners</note>
    </ligand>
</feature>
<comment type="cofactor">
    <cofactor evidence="17">
        <name>Fe cation</name>
        <dbReference type="ChEBI" id="CHEBI:24875"/>
    </cofactor>
    <text evidence="17">Binds 1 Fe cation per subunit.</text>
</comment>
<feature type="binding site" evidence="16">
    <location>
        <position position="52"/>
    </location>
    <ligand>
        <name>Zn(2+)</name>
        <dbReference type="ChEBI" id="CHEBI:29105"/>
    </ligand>
</feature>
<dbReference type="GO" id="GO:0005737">
    <property type="term" value="C:cytoplasm"/>
    <property type="evidence" value="ECO:0007669"/>
    <property type="project" value="TreeGrafter"/>
</dbReference>
<dbReference type="GO" id="GO:0008108">
    <property type="term" value="F:UDP-glucose:hexose-1-phosphate uridylyltransferase activity"/>
    <property type="evidence" value="ECO:0007669"/>
    <property type="project" value="UniProtKB-EC"/>
</dbReference>
<feature type="binding site" evidence="15">
    <location>
        <begin position="347"/>
        <end position="348"/>
    </location>
    <ligand>
        <name>UDP-alpha-D-glucose</name>
        <dbReference type="ChEBI" id="CHEBI:58885"/>
        <note>ligand shared between dimeric partners</note>
    </ligand>
</feature>
<evidence type="ECO:0000256" key="16">
    <source>
        <dbReference type="PIRSR" id="PIRSR000808-3"/>
    </source>
</evidence>
<evidence type="ECO:0000256" key="4">
    <source>
        <dbReference type="ARBA" id="ARBA00011738"/>
    </source>
</evidence>
<gene>
    <name evidence="21" type="primary">gal7</name>
    <name evidence="21" type="ORF">LSUB1_G000595</name>
</gene>
<evidence type="ECO:0000313" key="21">
    <source>
        <dbReference type="EMBL" id="TVY44766.1"/>
    </source>
</evidence>
<feature type="binding site" evidence="16">
    <location>
        <position position="55"/>
    </location>
    <ligand>
        <name>Zn(2+)</name>
        <dbReference type="ChEBI" id="CHEBI:29105"/>
    </ligand>
</feature>
<accession>A0A8H8RZ50</accession>
<dbReference type="FunFam" id="3.30.428.10:FF:000009">
    <property type="entry name" value="Galactose-1-phosphate uridylyltransferase"/>
    <property type="match status" value="1"/>
</dbReference>
<dbReference type="PANTHER" id="PTHR11943:SF1">
    <property type="entry name" value="GALACTOSE-1-PHOSPHATE URIDYLYLTRANSFERASE"/>
    <property type="match status" value="1"/>
</dbReference>
<dbReference type="Pfam" id="PF02744">
    <property type="entry name" value="GalP_UDP_tr_C"/>
    <property type="match status" value="1"/>
</dbReference>